<organism evidence="2 3">
    <name type="scientific">Xylaria grammica</name>
    <dbReference type="NCBI Taxonomy" id="363999"/>
    <lineage>
        <taxon>Eukaryota</taxon>
        <taxon>Fungi</taxon>
        <taxon>Dikarya</taxon>
        <taxon>Ascomycota</taxon>
        <taxon>Pezizomycotina</taxon>
        <taxon>Sordariomycetes</taxon>
        <taxon>Xylariomycetidae</taxon>
        <taxon>Xylariales</taxon>
        <taxon>Xylariaceae</taxon>
        <taxon>Xylaria</taxon>
    </lineage>
</organism>
<keyword evidence="1" id="KW-0732">Signal</keyword>
<evidence type="ECO:0000256" key="1">
    <source>
        <dbReference type="SAM" id="SignalP"/>
    </source>
</evidence>
<feature type="signal peptide" evidence="1">
    <location>
        <begin position="1"/>
        <end position="22"/>
    </location>
</feature>
<protein>
    <submittedName>
        <fullName evidence="2">Uncharacterized protein</fullName>
    </submittedName>
</protein>
<comment type="caution">
    <text evidence="2">The sequence shown here is derived from an EMBL/GenBank/DDBJ whole genome shotgun (WGS) entry which is preliminary data.</text>
</comment>
<evidence type="ECO:0000313" key="3">
    <source>
        <dbReference type="Proteomes" id="UP000286045"/>
    </source>
</evidence>
<gene>
    <name evidence="2" type="ORF">EKO27_g7632</name>
</gene>
<dbReference type="Proteomes" id="UP000286045">
    <property type="component" value="Unassembled WGS sequence"/>
</dbReference>
<keyword evidence="3" id="KW-1185">Reference proteome</keyword>
<reference evidence="2 3" key="1">
    <citation type="submission" date="2018-12" db="EMBL/GenBank/DDBJ databases">
        <title>Draft genome sequence of Xylaria grammica IHI A82.</title>
        <authorList>
            <person name="Buettner E."/>
            <person name="Kellner H."/>
        </authorList>
    </citation>
    <scope>NUCLEOTIDE SEQUENCE [LARGE SCALE GENOMIC DNA]</scope>
    <source>
        <strain evidence="2 3">IHI A82</strain>
    </source>
</reference>
<dbReference type="AlphaFoldDB" id="A0A439CZ51"/>
<proteinExistence type="predicted"/>
<name>A0A439CZ51_9PEZI</name>
<dbReference type="EMBL" id="RYZI01000256">
    <property type="protein sequence ID" value="RWA07482.1"/>
    <property type="molecule type" value="Genomic_DNA"/>
</dbReference>
<accession>A0A439CZ51</accession>
<evidence type="ECO:0000313" key="2">
    <source>
        <dbReference type="EMBL" id="RWA07482.1"/>
    </source>
</evidence>
<feature type="chain" id="PRO_5019032826" evidence="1">
    <location>
        <begin position="23"/>
        <end position="195"/>
    </location>
</feature>
<sequence length="195" mass="22087">MSLSILYRMSLLILIAVDPSNAPSHCRRRRRRHRHHIFADPEIWGSTNGAIIALEASNGCLDLRVALLLMDGTNISASYGRTFVFQAVGYDEATNDAILLAVVPNHGFLRWMYGVYAYTACLRHPARRPFVRNVLPRQPQNSVVRREAQTTVARLDEERCRYSAEGANWLLLSGHLHVVDSGVDWIKRLHSALEQ</sequence>